<evidence type="ECO:0000256" key="6">
    <source>
        <dbReference type="ARBA" id="ARBA00023002"/>
    </source>
</evidence>
<dbReference type="InterPro" id="IPR012932">
    <property type="entry name" value="VKOR"/>
</dbReference>
<evidence type="ECO:0000256" key="3">
    <source>
        <dbReference type="ARBA" id="ARBA00022692"/>
    </source>
</evidence>
<gene>
    <name evidence="12" type="ORF">GH723_14700</name>
</gene>
<feature type="domain" description="Vitamin K epoxide reductase" evidence="11">
    <location>
        <begin position="25"/>
        <end position="166"/>
    </location>
</feature>
<dbReference type="Gene3D" id="1.20.1440.130">
    <property type="entry name" value="VKOR domain"/>
    <property type="match status" value="1"/>
</dbReference>
<evidence type="ECO:0000313" key="12">
    <source>
        <dbReference type="EMBL" id="QGG96250.1"/>
    </source>
</evidence>
<comment type="similarity">
    <text evidence="2">Belongs to the VKOR family.</text>
</comment>
<feature type="transmembrane region" description="Helical" evidence="10">
    <location>
        <begin position="141"/>
        <end position="164"/>
    </location>
</feature>
<evidence type="ECO:0000256" key="1">
    <source>
        <dbReference type="ARBA" id="ARBA00004141"/>
    </source>
</evidence>
<feature type="transmembrane region" description="Helical" evidence="10">
    <location>
        <begin position="114"/>
        <end position="135"/>
    </location>
</feature>
<protein>
    <submittedName>
        <fullName evidence="12">Vitamin K epoxide reductase</fullName>
    </submittedName>
</protein>
<dbReference type="SMART" id="SM00756">
    <property type="entry name" value="VKc"/>
    <property type="match status" value="1"/>
</dbReference>
<keyword evidence="13" id="KW-1185">Reference proteome</keyword>
<keyword evidence="4" id="KW-0874">Quinone</keyword>
<feature type="transmembrane region" description="Helical" evidence="10">
    <location>
        <begin position="89"/>
        <end position="107"/>
    </location>
</feature>
<sequence>MADQLHRAADARGGSSGSTVATLSELRLTWLLIVAGAVGLVAAFTLLIETIALLEDPSYVPSCSINPILSCGSIMRTDQAEVFGFPNPIIGVAGFMGVVVVGMAMAAGASFRRWFWLGLQAGVTFGVVFVHWLIFQSLYRIDALCPYCMVVWAVMIPLFWYTTLHNADQRIVPVPARVRMLVRTYHGVVLTGWYLIIAGLVAQRFWDYWSSLLST</sequence>
<evidence type="ECO:0000313" key="13">
    <source>
        <dbReference type="Proteomes" id="UP000334019"/>
    </source>
</evidence>
<keyword evidence="7 10" id="KW-0472">Membrane</keyword>
<dbReference type="GO" id="GO:0048038">
    <property type="term" value="F:quinone binding"/>
    <property type="evidence" value="ECO:0007669"/>
    <property type="project" value="UniProtKB-KW"/>
</dbReference>
<name>A0A5Q2RQS9_9ACTN</name>
<reference evidence="12 13" key="1">
    <citation type="submission" date="2019-11" db="EMBL/GenBank/DDBJ databases">
        <authorList>
            <person name="He Y."/>
        </authorList>
    </citation>
    <scope>NUCLEOTIDE SEQUENCE [LARGE SCALE GENOMIC DNA]</scope>
    <source>
        <strain evidence="12 13">SCSIO 58843</strain>
    </source>
</reference>
<evidence type="ECO:0000256" key="9">
    <source>
        <dbReference type="ARBA" id="ARBA00023284"/>
    </source>
</evidence>
<organism evidence="12 13">
    <name type="scientific">Actinomarinicola tropica</name>
    <dbReference type="NCBI Taxonomy" id="2789776"/>
    <lineage>
        <taxon>Bacteria</taxon>
        <taxon>Bacillati</taxon>
        <taxon>Actinomycetota</taxon>
        <taxon>Acidimicrobiia</taxon>
        <taxon>Acidimicrobiales</taxon>
        <taxon>Iamiaceae</taxon>
        <taxon>Actinomarinicola</taxon>
    </lineage>
</organism>
<dbReference type="KEGG" id="atq:GH723_14700"/>
<dbReference type="EMBL" id="CP045851">
    <property type="protein sequence ID" value="QGG96250.1"/>
    <property type="molecule type" value="Genomic_DNA"/>
</dbReference>
<dbReference type="Proteomes" id="UP000334019">
    <property type="component" value="Chromosome"/>
</dbReference>
<keyword evidence="3 10" id="KW-0812">Transmembrane</keyword>
<evidence type="ECO:0000256" key="5">
    <source>
        <dbReference type="ARBA" id="ARBA00022989"/>
    </source>
</evidence>
<comment type="subcellular location">
    <subcellularLocation>
        <location evidence="1">Membrane</location>
        <topology evidence="1">Multi-pass membrane protein</topology>
    </subcellularLocation>
</comment>
<dbReference type="GO" id="GO:0016491">
    <property type="term" value="F:oxidoreductase activity"/>
    <property type="evidence" value="ECO:0007669"/>
    <property type="project" value="UniProtKB-KW"/>
</dbReference>
<evidence type="ECO:0000256" key="4">
    <source>
        <dbReference type="ARBA" id="ARBA00022719"/>
    </source>
</evidence>
<dbReference type="InterPro" id="IPR041714">
    <property type="entry name" value="VKOR_Actinobacteria"/>
</dbReference>
<feature type="transmembrane region" description="Helical" evidence="10">
    <location>
        <begin position="28"/>
        <end position="48"/>
    </location>
</feature>
<evidence type="ECO:0000256" key="8">
    <source>
        <dbReference type="ARBA" id="ARBA00023157"/>
    </source>
</evidence>
<keyword evidence="5 10" id="KW-1133">Transmembrane helix</keyword>
<dbReference type="AlphaFoldDB" id="A0A5Q2RQS9"/>
<dbReference type="Pfam" id="PF07884">
    <property type="entry name" value="VKOR"/>
    <property type="match status" value="1"/>
</dbReference>
<evidence type="ECO:0000259" key="11">
    <source>
        <dbReference type="SMART" id="SM00756"/>
    </source>
</evidence>
<feature type="transmembrane region" description="Helical" evidence="10">
    <location>
        <begin position="185"/>
        <end position="206"/>
    </location>
</feature>
<accession>A0A5Q2RQS9</accession>
<dbReference type="CDD" id="cd12922">
    <property type="entry name" value="VKOR_5"/>
    <property type="match status" value="1"/>
</dbReference>
<evidence type="ECO:0000256" key="2">
    <source>
        <dbReference type="ARBA" id="ARBA00006214"/>
    </source>
</evidence>
<keyword evidence="8" id="KW-1015">Disulfide bond</keyword>
<evidence type="ECO:0000256" key="7">
    <source>
        <dbReference type="ARBA" id="ARBA00023136"/>
    </source>
</evidence>
<dbReference type="InterPro" id="IPR038354">
    <property type="entry name" value="VKOR_sf"/>
</dbReference>
<proteinExistence type="inferred from homology"/>
<keyword evidence="6" id="KW-0560">Oxidoreductase</keyword>
<keyword evidence="9" id="KW-0676">Redox-active center</keyword>
<evidence type="ECO:0000256" key="10">
    <source>
        <dbReference type="SAM" id="Phobius"/>
    </source>
</evidence>
<dbReference type="GO" id="GO:0016020">
    <property type="term" value="C:membrane"/>
    <property type="evidence" value="ECO:0007669"/>
    <property type="project" value="UniProtKB-SubCell"/>
</dbReference>